<dbReference type="SUPFAM" id="SSF53756">
    <property type="entry name" value="UDP-Glycosyltransferase/glycogen phosphorylase"/>
    <property type="match status" value="1"/>
</dbReference>
<evidence type="ECO:0000256" key="1">
    <source>
        <dbReference type="ARBA" id="ARBA00022679"/>
    </source>
</evidence>
<proteinExistence type="predicted"/>
<gene>
    <name evidence="3" type="ORF">GCM10010994_33540</name>
</gene>
<dbReference type="Gene3D" id="3.40.50.2000">
    <property type="entry name" value="Glycogen Phosphorylase B"/>
    <property type="match status" value="2"/>
</dbReference>
<dbReference type="RefSeq" id="WP_244642036.1">
    <property type="nucleotide sequence ID" value="NZ_BMGG01000006.1"/>
</dbReference>
<reference evidence="3" key="1">
    <citation type="journal article" date="2014" name="Int. J. Syst. Evol. Microbiol.">
        <title>Complete genome sequence of Corynebacterium casei LMG S-19264T (=DSM 44701T), isolated from a smear-ripened cheese.</title>
        <authorList>
            <consortium name="US DOE Joint Genome Institute (JGI-PGF)"/>
            <person name="Walter F."/>
            <person name="Albersmeier A."/>
            <person name="Kalinowski J."/>
            <person name="Ruckert C."/>
        </authorList>
    </citation>
    <scope>NUCLEOTIDE SEQUENCE</scope>
    <source>
        <strain evidence="3">CGMCC 1.12919</strain>
    </source>
</reference>
<protein>
    <submittedName>
        <fullName evidence="3">Glycosyl transferase</fullName>
    </submittedName>
</protein>
<dbReference type="GO" id="GO:0016757">
    <property type="term" value="F:glycosyltransferase activity"/>
    <property type="evidence" value="ECO:0007669"/>
    <property type="project" value="InterPro"/>
</dbReference>
<keyword evidence="4" id="KW-1185">Reference proteome</keyword>
<evidence type="ECO:0000313" key="4">
    <source>
        <dbReference type="Proteomes" id="UP000637002"/>
    </source>
</evidence>
<evidence type="ECO:0000259" key="2">
    <source>
        <dbReference type="Pfam" id="PF00534"/>
    </source>
</evidence>
<organism evidence="3 4">
    <name type="scientific">Chelatococcus reniformis</name>
    <dbReference type="NCBI Taxonomy" id="1494448"/>
    <lineage>
        <taxon>Bacteria</taxon>
        <taxon>Pseudomonadati</taxon>
        <taxon>Pseudomonadota</taxon>
        <taxon>Alphaproteobacteria</taxon>
        <taxon>Hyphomicrobiales</taxon>
        <taxon>Chelatococcaceae</taxon>
        <taxon>Chelatococcus</taxon>
    </lineage>
</organism>
<dbReference type="CDD" id="cd03809">
    <property type="entry name" value="GT4_MtfB-like"/>
    <property type="match status" value="1"/>
</dbReference>
<accession>A0A916XGT0</accession>
<dbReference type="Pfam" id="PF00534">
    <property type="entry name" value="Glycos_transf_1"/>
    <property type="match status" value="1"/>
</dbReference>
<keyword evidence="1 3" id="KW-0808">Transferase</keyword>
<evidence type="ECO:0000313" key="3">
    <source>
        <dbReference type="EMBL" id="GGC72424.1"/>
    </source>
</evidence>
<sequence>MNADAQWSRASERRVWTVNGDFVNLKPTGVARYAREVTSALDALVAERHPLARDLDLTLIAPREPLDLPLRRMAVKVVPEFRTPRLPQVWSQLQLPRHVEGGLLSFCNLAPMSVRQQVLCIHDAHTYVMPQSYGRMFRLAHRLILPVLGRRVRLVTTVSGLSRDHLDTLGIVPRDKIVVAYNGSDHADRWRPARSARSYIERKPFVLCIGRDQPYKNMSLIWRIAPALKQLGLDVLVAGDVGSAGPTPSDNVHFIGRVDDDELAAAMSNAVCFLFPSRIEGFGLPAAEAMARGCAVVASTAPAIPEVCGDAALYADPDDEPGWVRAVASLHHNPALRSRLRRAGYQRSRQFTWRRVAETYLELMARIDGRTDLIGTAAAPSAIGGEAMLPGPYGSTDGR</sequence>
<feature type="domain" description="Glycosyl transferase family 1" evidence="2">
    <location>
        <begin position="201"/>
        <end position="347"/>
    </location>
</feature>
<name>A0A916XGT0_9HYPH</name>
<reference evidence="3" key="2">
    <citation type="submission" date="2020-09" db="EMBL/GenBank/DDBJ databases">
        <authorList>
            <person name="Sun Q."/>
            <person name="Zhou Y."/>
        </authorList>
    </citation>
    <scope>NUCLEOTIDE SEQUENCE</scope>
    <source>
        <strain evidence="3">CGMCC 1.12919</strain>
    </source>
</reference>
<dbReference type="GO" id="GO:0009103">
    <property type="term" value="P:lipopolysaccharide biosynthetic process"/>
    <property type="evidence" value="ECO:0007669"/>
    <property type="project" value="TreeGrafter"/>
</dbReference>
<dbReference type="Proteomes" id="UP000637002">
    <property type="component" value="Unassembled WGS sequence"/>
</dbReference>
<dbReference type="AlphaFoldDB" id="A0A916XGT0"/>
<dbReference type="EMBL" id="BMGG01000006">
    <property type="protein sequence ID" value="GGC72424.1"/>
    <property type="molecule type" value="Genomic_DNA"/>
</dbReference>
<dbReference type="PANTHER" id="PTHR46401">
    <property type="entry name" value="GLYCOSYLTRANSFERASE WBBK-RELATED"/>
    <property type="match status" value="1"/>
</dbReference>
<dbReference type="InterPro" id="IPR001296">
    <property type="entry name" value="Glyco_trans_1"/>
</dbReference>
<comment type="caution">
    <text evidence="3">The sequence shown here is derived from an EMBL/GenBank/DDBJ whole genome shotgun (WGS) entry which is preliminary data.</text>
</comment>
<dbReference type="PANTHER" id="PTHR46401:SF2">
    <property type="entry name" value="GLYCOSYLTRANSFERASE WBBK-RELATED"/>
    <property type="match status" value="1"/>
</dbReference>